<feature type="transmembrane region" description="Helical" evidence="3">
    <location>
        <begin position="48"/>
        <end position="70"/>
    </location>
</feature>
<protein>
    <recommendedName>
        <fullName evidence="4">Cyclin-like domain-containing protein</fullName>
    </recommendedName>
</protein>
<gene>
    <name evidence="5" type="ORF">EIP91_006485</name>
</gene>
<name>A0A4R0RZ51_9APHY</name>
<keyword evidence="3" id="KW-1133">Transmembrane helix</keyword>
<dbReference type="Gene3D" id="1.10.472.10">
    <property type="entry name" value="Cyclin-like"/>
    <property type="match status" value="2"/>
</dbReference>
<dbReference type="InterPro" id="IPR043198">
    <property type="entry name" value="Cyclin/Ssn8"/>
</dbReference>
<feature type="domain" description="Cyclin-like" evidence="4">
    <location>
        <begin position="47"/>
        <end position="148"/>
    </location>
</feature>
<organism evidence="5 6">
    <name type="scientific">Steccherinum ochraceum</name>
    <dbReference type="NCBI Taxonomy" id="92696"/>
    <lineage>
        <taxon>Eukaryota</taxon>
        <taxon>Fungi</taxon>
        <taxon>Dikarya</taxon>
        <taxon>Basidiomycota</taxon>
        <taxon>Agaricomycotina</taxon>
        <taxon>Agaricomycetes</taxon>
        <taxon>Polyporales</taxon>
        <taxon>Steccherinaceae</taxon>
        <taxon>Steccherinum</taxon>
    </lineage>
</organism>
<dbReference type="GO" id="GO:0006357">
    <property type="term" value="P:regulation of transcription by RNA polymerase II"/>
    <property type="evidence" value="ECO:0007669"/>
    <property type="project" value="InterPro"/>
</dbReference>
<keyword evidence="6" id="KW-1185">Reference proteome</keyword>
<evidence type="ECO:0000313" key="5">
    <source>
        <dbReference type="EMBL" id="TCD69718.1"/>
    </source>
</evidence>
<dbReference type="EMBL" id="RWJN01000035">
    <property type="protein sequence ID" value="TCD69718.1"/>
    <property type="molecule type" value="Genomic_DNA"/>
</dbReference>
<keyword evidence="3" id="KW-0472">Membrane</keyword>
<sequence length="361" mass="40198">MGSPPGERAITGTQWLFPISALAKTPSRQTSNIPLEKELYDRARGVEFLFRIAVSLVLPSSAMLTAATWFHRFYMRYSLEDYHRQASDGAACIFLATKTEECGRKLRDVAKIYFSKINRIDPKELSDDSKEIEDAQIVILATEEVLLEALCFDFVVESPHKDLVELFDARDESFDLQECAWSIANDSYRTPLCILFRPAIIAAACYILAQYMTEGPQSTSLSERIASPAPSASLPTPPTQHPMSSQSARFAIEFFKFNEMDLSSLGEAITIILEFYGAQDIQDSAAYLAGVASVTPPSAHPNREHMYLPLAHVIPQISHIPSGSNNEQQTTSESTPGSQEWKPATEDRHTKPKISDRLDLS</sequence>
<dbReference type="GO" id="GO:0016538">
    <property type="term" value="F:cyclin-dependent protein serine/threonine kinase regulator activity"/>
    <property type="evidence" value="ECO:0007669"/>
    <property type="project" value="InterPro"/>
</dbReference>
<dbReference type="Proteomes" id="UP000292702">
    <property type="component" value="Unassembled WGS sequence"/>
</dbReference>
<evidence type="ECO:0000259" key="4">
    <source>
        <dbReference type="SMART" id="SM00385"/>
    </source>
</evidence>
<dbReference type="Pfam" id="PF00134">
    <property type="entry name" value="Cyclin_N"/>
    <property type="match status" value="1"/>
</dbReference>
<keyword evidence="3" id="KW-0812">Transmembrane</keyword>
<feature type="region of interest" description="Disordered" evidence="2">
    <location>
        <begin position="219"/>
        <end position="244"/>
    </location>
</feature>
<evidence type="ECO:0000256" key="3">
    <source>
        <dbReference type="SAM" id="Phobius"/>
    </source>
</evidence>
<accession>A0A4R0RZ51</accession>
<comment type="similarity">
    <text evidence="1">Belongs to the cyclin family.</text>
</comment>
<feature type="compositionally biased region" description="Basic and acidic residues" evidence="2">
    <location>
        <begin position="343"/>
        <end position="361"/>
    </location>
</feature>
<dbReference type="InterPro" id="IPR013763">
    <property type="entry name" value="Cyclin-like_dom"/>
</dbReference>
<evidence type="ECO:0000256" key="1">
    <source>
        <dbReference type="RuleBase" id="RU000383"/>
    </source>
</evidence>
<comment type="caution">
    <text evidence="5">The sequence shown here is derived from an EMBL/GenBank/DDBJ whole genome shotgun (WGS) entry which is preliminary data.</text>
</comment>
<dbReference type="CDD" id="cd20546">
    <property type="entry name" value="CYCLIN_SpCG1C_ScCTK2-like_rpt2"/>
    <property type="match status" value="1"/>
</dbReference>
<feature type="region of interest" description="Disordered" evidence="2">
    <location>
        <begin position="318"/>
        <end position="361"/>
    </location>
</feature>
<feature type="domain" description="Cyclin-like" evidence="4">
    <location>
        <begin position="161"/>
        <end position="274"/>
    </location>
</feature>
<evidence type="ECO:0000256" key="2">
    <source>
        <dbReference type="SAM" id="MobiDB-lite"/>
    </source>
</evidence>
<evidence type="ECO:0000313" key="6">
    <source>
        <dbReference type="Proteomes" id="UP000292702"/>
    </source>
</evidence>
<dbReference type="STRING" id="92696.A0A4R0RZ51"/>
<proteinExistence type="inferred from homology"/>
<feature type="compositionally biased region" description="Polar residues" evidence="2">
    <location>
        <begin position="319"/>
        <end position="338"/>
    </location>
</feature>
<dbReference type="InterPro" id="IPR006671">
    <property type="entry name" value="Cyclin_N"/>
</dbReference>
<reference evidence="5 6" key="1">
    <citation type="submission" date="2018-11" db="EMBL/GenBank/DDBJ databases">
        <title>Genome assembly of Steccherinum ochraceum LE-BIN_3174, the white-rot fungus of the Steccherinaceae family (The Residual Polyporoid clade, Polyporales, Basidiomycota).</title>
        <authorList>
            <person name="Fedorova T.V."/>
            <person name="Glazunova O.A."/>
            <person name="Landesman E.O."/>
            <person name="Moiseenko K.V."/>
            <person name="Psurtseva N.V."/>
            <person name="Savinova O.S."/>
            <person name="Shakhova N.V."/>
            <person name="Tyazhelova T.V."/>
            <person name="Vasina D.V."/>
        </authorList>
    </citation>
    <scope>NUCLEOTIDE SEQUENCE [LARGE SCALE GENOMIC DNA]</scope>
    <source>
        <strain evidence="5 6">LE-BIN_3174</strain>
    </source>
</reference>
<dbReference type="SUPFAM" id="SSF47954">
    <property type="entry name" value="Cyclin-like"/>
    <property type="match status" value="2"/>
</dbReference>
<dbReference type="PANTHER" id="PTHR10026">
    <property type="entry name" value="CYCLIN"/>
    <property type="match status" value="1"/>
</dbReference>
<keyword evidence="1" id="KW-0195">Cyclin</keyword>
<dbReference type="OrthoDB" id="25002at2759"/>
<dbReference type="InterPro" id="IPR036915">
    <property type="entry name" value="Cyclin-like_sf"/>
</dbReference>
<dbReference type="SMART" id="SM00385">
    <property type="entry name" value="CYCLIN"/>
    <property type="match status" value="2"/>
</dbReference>
<dbReference type="AlphaFoldDB" id="A0A4R0RZ51"/>